<keyword evidence="5" id="KW-1185">Reference proteome</keyword>
<keyword evidence="4" id="KW-0503">Monooxygenase</keyword>
<dbReference type="CDD" id="cd04730">
    <property type="entry name" value="NPD_like"/>
    <property type="match status" value="1"/>
</dbReference>
<dbReference type="PANTHER" id="PTHR32332:SF18">
    <property type="entry name" value="2-NITROPROPANE DIOXYGENASE"/>
    <property type="match status" value="1"/>
</dbReference>
<dbReference type="InterPro" id="IPR013785">
    <property type="entry name" value="Aldolase_TIM"/>
</dbReference>
<dbReference type="Gene3D" id="3.20.20.70">
    <property type="entry name" value="Aldolase class I"/>
    <property type="match status" value="1"/>
</dbReference>
<dbReference type="GO" id="GO:0018580">
    <property type="term" value="F:nitronate monooxygenase activity"/>
    <property type="evidence" value="ECO:0007669"/>
    <property type="project" value="InterPro"/>
</dbReference>
<name>A0A7M3MJ57_9BACT</name>
<accession>A0A7M3MJ57</accession>
<dbReference type="Proteomes" id="UP000448292">
    <property type="component" value="Unassembled WGS sequence"/>
</dbReference>
<keyword evidence="2" id="KW-0288">FMN</keyword>
<comment type="caution">
    <text evidence="4">The sequence shown here is derived from an EMBL/GenBank/DDBJ whole genome shotgun (WGS) entry which is preliminary data.</text>
</comment>
<evidence type="ECO:0000313" key="4">
    <source>
        <dbReference type="EMBL" id="TVM19435.1"/>
    </source>
</evidence>
<dbReference type="SUPFAM" id="SSF51412">
    <property type="entry name" value="Inosine monophosphate dehydrogenase (IMPDH)"/>
    <property type="match status" value="1"/>
</dbReference>
<evidence type="ECO:0000256" key="2">
    <source>
        <dbReference type="ARBA" id="ARBA00022643"/>
    </source>
</evidence>
<dbReference type="OrthoDB" id="9778912at2"/>
<dbReference type="EMBL" id="QMIE01000002">
    <property type="protein sequence ID" value="TVM19435.1"/>
    <property type="molecule type" value="Genomic_DNA"/>
</dbReference>
<gene>
    <name evidence="4" type="ORF">DPQ33_03485</name>
</gene>
<keyword evidence="1" id="KW-0285">Flavoprotein</keyword>
<dbReference type="RefSeq" id="WP_144301791.1">
    <property type="nucleotide sequence ID" value="NZ_QMIE01000002.1"/>
</dbReference>
<evidence type="ECO:0000256" key="1">
    <source>
        <dbReference type="ARBA" id="ARBA00022630"/>
    </source>
</evidence>
<dbReference type="Pfam" id="PF03060">
    <property type="entry name" value="NMO"/>
    <property type="match status" value="1"/>
</dbReference>
<dbReference type="AlphaFoldDB" id="A0A7M3MJ57"/>
<proteinExistence type="predicted"/>
<protein>
    <submittedName>
        <fullName evidence="4">Nitronate monooxygenase</fullName>
    </submittedName>
</protein>
<evidence type="ECO:0000256" key="3">
    <source>
        <dbReference type="ARBA" id="ARBA00023002"/>
    </source>
</evidence>
<evidence type="ECO:0000313" key="5">
    <source>
        <dbReference type="Proteomes" id="UP000448292"/>
    </source>
</evidence>
<organism evidence="4 5">
    <name type="scientific">Oceanidesulfovibrio indonesiensis</name>
    <dbReference type="NCBI Taxonomy" id="54767"/>
    <lineage>
        <taxon>Bacteria</taxon>
        <taxon>Pseudomonadati</taxon>
        <taxon>Thermodesulfobacteriota</taxon>
        <taxon>Desulfovibrionia</taxon>
        <taxon>Desulfovibrionales</taxon>
        <taxon>Desulfovibrionaceae</taxon>
        <taxon>Oceanidesulfovibrio</taxon>
    </lineage>
</organism>
<reference evidence="4 5" key="1">
    <citation type="submission" date="2018-06" db="EMBL/GenBank/DDBJ databases">
        <title>Complete genome of Desulfovibrio indonesiensis P37SLT.</title>
        <authorList>
            <person name="Crispim J.S."/>
            <person name="Vidigal P.M.P."/>
            <person name="Silva L.C.F."/>
            <person name="Laguardia C.N."/>
            <person name="Araujo L.C."/>
            <person name="Dias R.S."/>
            <person name="Sousa M.P."/>
            <person name="Paula S.O."/>
            <person name="Silva C."/>
        </authorList>
    </citation>
    <scope>NUCLEOTIDE SEQUENCE [LARGE SCALE GENOMIC DNA]</scope>
    <source>
        <strain evidence="4 5">P37SLT</strain>
    </source>
</reference>
<keyword evidence="3" id="KW-0560">Oxidoreductase</keyword>
<sequence>MPLPSLSIGSLTARLPIIQGGMGVGVSLSGLASAVANAGGIGVIATPGIGWQEPDFHSDYVAANTRALRKQIRAAKEKTKGIIGVNIMVVLTNFAQLVRAAVEERIDIIFSGAGLPLNLPEYVDKTSSTRLVPIVSSARAAKILCRKWLSRYNRLPDAFVVEGPKAGGHLGFKPECLDDEAFSLEQLVPEVVKVVAPFEEESGQRIPIIAAGGVYTGADIRKFLDLGASGVQMGTRFVATDECDADDAFKQAFVNADEKSLTIVKSPVGMPGRAIRNEFLDAVENGAKIPFSCPFHCIQTCEHKNSPYCIALALLNARKGSMKHGLVFAGANAHRIKSIVPVETLMKSLQDEYEQSRPAADATTVGEDLPIEAVLP</sequence>
<dbReference type="PANTHER" id="PTHR32332">
    <property type="entry name" value="2-NITROPROPANE DIOXYGENASE"/>
    <property type="match status" value="1"/>
</dbReference>
<dbReference type="InterPro" id="IPR004136">
    <property type="entry name" value="NMO"/>
</dbReference>